<proteinExistence type="predicted"/>
<dbReference type="KEGG" id="abs:AZOBR_100034"/>
<sequence>MRPSPLKFRGAGPIMRQTRSGF</sequence>
<accession>A0A9P1NLI3</accession>
<evidence type="ECO:0000256" key="1">
    <source>
        <dbReference type="SAM" id="MobiDB-lite"/>
    </source>
</evidence>
<reference evidence="2 3" key="1">
    <citation type="journal article" date="2011" name="PLoS Genet.">
        <title>Azospirillum genomes reveal transition of bacteria from aquatic to terrestrial environments.</title>
        <authorList>
            <person name="Wisniewski-Dye F."/>
            <person name="Borziak K."/>
            <person name="Khalsa-Moyers G."/>
            <person name="Alexandre G."/>
            <person name="Sukharnikov L.O."/>
            <person name="Wuichet K."/>
            <person name="Hurst G.B."/>
            <person name="McDonald W.H."/>
            <person name="Robertson J.S."/>
            <person name="Barbe V."/>
            <person name="Calteau A."/>
            <person name="Rouy Z."/>
            <person name="Mangenot S."/>
            <person name="Prigent-Combaret C."/>
            <person name="Normand P."/>
            <person name="Boyer M."/>
            <person name="Siguier P."/>
            <person name="Dessaux Y."/>
            <person name="Elmerich C."/>
            <person name="Condemine G."/>
            <person name="Krishnen G."/>
            <person name="Kennedy I."/>
            <person name="Paterson A.H."/>
            <person name="Gonzalez V."/>
            <person name="Mavingui P."/>
            <person name="Zhulin I.B."/>
        </authorList>
    </citation>
    <scope>NUCLEOTIDE SEQUENCE [LARGE SCALE GENOMIC DNA]</scope>
    <source>
        <strain evidence="2 3">Sp245</strain>
    </source>
</reference>
<organism evidence="2 3">
    <name type="scientific">Azospirillum baldaniorum</name>
    <dbReference type="NCBI Taxonomy" id="1064539"/>
    <lineage>
        <taxon>Bacteria</taxon>
        <taxon>Pseudomonadati</taxon>
        <taxon>Pseudomonadota</taxon>
        <taxon>Alphaproteobacteria</taxon>
        <taxon>Rhodospirillales</taxon>
        <taxon>Azospirillaceae</taxon>
        <taxon>Azospirillum</taxon>
    </lineage>
</organism>
<protein>
    <submittedName>
        <fullName evidence="2">Uncharacterized protein</fullName>
    </submittedName>
</protein>
<gene>
    <name evidence="2" type="ORF">AZOBR_100034</name>
</gene>
<evidence type="ECO:0000313" key="2">
    <source>
        <dbReference type="EMBL" id="CCC97648.1"/>
    </source>
</evidence>
<feature type="region of interest" description="Disordered" evidence="1">
    <location>
        <begin position="1"/>
        <end position="22"/>
    </location>
</feature>
<name>A0A9P1NLI3_9PROT</name>
<dbReference type="EMBL" id="HE577327">
    <property type="protein sequence ID" value="CCC97648.1"/>
    <property type="molecule type" value="Genomic_DNA"/>
</dbReference>
<keyword evidence="3" id="KW-1185">Reference proteome</keyword>
<dbReference type="AlphaFoldDB" id="A0A9P1NLI3"/>
<evidence type="ECO:0000313" key="3">
    <source>
        <dbReference type="Proteomes" id="UP000007319"/>
    </source>
</evidence>
<dbReference type="Proteomes" id="UP000007319">
    <property type="component" value="Chromosome"/>
</dbReference>